<dbReference type="GO" id="GO:0006417">
    <property type="term" value="P:regulation of translation"/>
    <property type="evidence" value="ECO:0007669"/>
    <property type="project" value="TreeGrafter"/>
</dbReference>
<evidence type="ECO:0000256" key="3">
    <source>
        <dbReference type="PROSITE-ProRule" id="PRU00176"/>
    </source>
</evidence>
<dbReference type="PANTHER" id="PTHR48032:SF16">
    <property type="entry name" value="RNA-BINDING (RRM_RBD_RNP MOTIFS) FAMILY PROTEIN"/>
    <property type="match status" value="1"/>
</dbReference>
<evidence type="ECO:0000313" key="6">
    <source>
        <dbReference type="EMBL" id="KAG8485353.1"/>
    </source>
</evidence>
<dbReference type="InterPro" id="IPR046341">
    <property type="entry name" value="SET_dom_sf"/>
</dbReference>
<feature type="domain" description="RRM" evidence="4">
    <location>
        <begin position="859"/>
        <end position="935"/>
    </location>
</feature>
<evidence type="ECO:0000256" key="1">
    <source>
        <dbReference type="ARBA" id="ARBA00022737"/>
    </source>
</evidence>
<dbReference type="GO" id="GO:0016279">
    <property type="term" value="F:protein-lysine N-methyltransferase activity"/>
    <property type="evidence" value="ECO:0007669"/>
    <property type="project" value="InterPro"/>
</dbReference>
<dbReference type="InterPro" id="IPR012677">
    <property type="entry name" value="Nucleotide-bd_a/b_plait_sf"/>
</dbReference>
<proteinExistence type="predicted"/>
<evidence type="ECO:0000259" key="5">
    <source>
        <dbReference type="PROSITE" id="PS50280"/>
    </source>
</evidence>
<dbReference type="SUPFAM" id="SSF82199">
    <property type="entry name" value="SET domain"/>
    <property type="match status" value="1"/>
</dbReference>
<feature type="domain" description="SET" evidence="5">
    <location>
        <begin position="535"/>
        <end position="724"/>
    </location>
</feature>
<dbReference type="OrthoDB" id="341421at2759"/>
<sequence length="1365" mass="148591">MGTRRSNDNDGASPGKIFIGGLARDTTSETFIKYFEKYGDITDFVIMKDRHTGRPRGFGFITFADPSVVDTVMQKDHVINGKQVEIKRTIPKGSSQSNDIKTKKLFVGGILTSVTEDEFKNFFSKYGEVVEHEIIRDHATKRSRGFGFIVFDSEEAVDNMLANGNLIDMEGTQVEIKKAEPKRASNPAPGPGYGRESNIRSYNDGFGGFGDYGGDGGYDPAPYRSFGGFGSRFGDYGGYAGTGADFGGSYGGFGGGGFYGYHGDPSFGYSSSFGSYAGGLSGSGIGAYGRVGGYGSYGGSGSSGSYDSGPGAGFGGPVYGSRTGYGGSSRYHPYSRSEEQLDSLVFGPLHREPKLDHHQPRASHQMANLNFSVLYTNPEEVVNETYWFWLNKKLLVIIIYAPVVDAYWDLDVNVGISDGCNCQKRPKPNHHFHHVALKISFFLFNQITPMAEASRTFHATLFSLPTFSPRLHFKLSYSHSHPSLHLKRARSVQRSISETKKMSSNTTLPWGCDIDSLENAEALQKWLLDSGLPPQKVGINKVEMGKRGLVALKKINRGEKLLFVPPSLLITSDSDWSSPEAGHVLKQHNVADLPLLATYLISEAHLQKSSRWSNYISSLPRQPYSLLYWTRSELDRYLKASQIRLRAIERIADITGTWSFGILLSRLIYLSSMDGKVALVPWADMLNHSCEVETYLNYDKSSQAVVFTTDRAYQPGEQVFISYGKKSNAELLLSYGFVPKEGTNLNDSVELPLSLEISDKCYKQKLKALKKHGLSDSQCYPIQISGWPLELMAYAYLTVSPPSMSKQFEEESGSMDLDITSQEQQNRGVFLKQLAVDLCTSEQKILYRAQYKKMSESGSKLFIGGISWGTDEDRLKEYFSSFGEVVEAVIMKDRTTGRARGFGFVVFADPAVAERVIKEKHNIDGRMVEAKKAVPRDDQNIMSRSTSSIHGSPSPGPTRKIFVGGLTSTVTESDFKKYFDQFGNIIDVVVMYDHNTQRPRGFGFITYDSEEAVDKVLLKNFHELNGKMVEVKRAVPRELSPGPSRSPLGGYNNGLNRVNNFLNGYTLGYAPSSVGGYGLGMDGKFRTVAGGRSGFSSFGAGYGISMNFEPGLNLNFGNGANFSGNMSYGQGLNPYYIGNTNRLDSPIGHDRSSGGSTSFFSSATRNLWGGNGGLNYNTNAASSGAYMGSGSGSLRGNALGNCGTNWGSSAISGQGGRDNISGNSVNFGNGNGDNNFGLGTAGYERNIGTNVVPASSYTASNGGYDASFANLSASASIYGDTTWQSSTSVRDGSGTFGYGLDSATSDVMRKSSSGFIGGYNVNKRKANRGEDNLVKQVICEFCAFPSSNIKESRLSELTGLPVSGN</sequence>
<dbReference type="Gene3D" id="3.30.70.330">
    <property type="match status" value="4"/>
</dbReference>
<dbReference type="Pfam" id="PF00856">
    <property type="entry name" value="SET"/>
    <property type="match status" value="1"/>
</dbReference>
<evidence type="ECO:0000313" key="7">
    <source>
        <dbReference type="Proteomes" id="UP000701853"/>
    </source>
</evidence>
<dbReference type="InterPro" id="IPR000504">
    <property type="entry name" value="RRM_dom"/>
</dbReference>
<dbReference type="InterPro" id="IPR036464">
    <property type="entry name" value="Rubisco_LSMT_subst-bd_sf"/>
</dbReference>
<accession>A0A8J5YJX5</accession>
<gene>
    <name evidence="6" type="ORF">CXB51_021248</name>
</gene>
<dbReference type="InterPro" id="IPR001214">
    <property type="entry name" value="SET_dom"/>
</dbReference>
<dbReference type="CDD" id="cd12325">
    <property type="entry name" value="RRM1_hnRNPA_hnRNPD_like"/>
    <property type="match status" value="1"/>
</dbReference>
<evidence type="ECO:0000259" key="4">
    <source>
        <dbReference type="PROSITE" id="PS50102"/>
    </source>
</evidence>
<evidence type="ECO:0000256" key="2">
    <source>
        <dbReference type="ARBA" id="ARBA00022884"/>
    </source>
</evidence>
<dbReference type="Gene3D" id="3.90.1410.10">
    <property type="entry name" value="set domain protein methyltransferase, domain 1"/>
    <property type="match status" value="1"/>
</dbReference>
<dbReference type="InterPro" id="IPR035979">
    <property type="entry name" value="RBD_domain_sf"/>
</dbReference>
<dbReference type="SMART" id="SM00317">
    <property type="entry name" value="SET"/>
    <property type="match status" value="1"/>
</dbReference>
<keyword evidence="7" id="KW-1185">Reference proteome</keyword>
<dbReference type="SUPFAM" id="SSF54928">
    <property type="entry name" value="RNA-binding domain, RBD"/>
    <property type="match status" value="4"/>
</dbReference>
<feature type="domain" description="RRM" evidence="4">
    <location>
        <begin position="959"/>
        <end position="1036"/>
    </location>
</feature>
<dbReference type="Proteomes" id="UP000701853">
    <property type="component" value="Chromosome 8"/>
</dbReference>
<dbReference type="Pfam" id="PF00076">
    <property type="entry name" value="RRM_1"/>
    <property type="match status" value="4"/>
</dbReference>
<comment type="caution">
    <text evidence="6">The sequence shown here is derived from an EMBL/GenBank/DDBJ whole genome shotgun (WGS) entry which is preliminary data.</text>
</comment>
<dbReference type="Gene3D" id="3.90.1420.10">
    <property type="entry name" value="Rubisco LSMT, substrate-binding domain"/>
    <property type="match status" value="1"/>
</dbReference>
<dbReference type="PANTHER" id="PTHR48032">
    <property type="entry name" value="RNA-BINDING PROTEIN MUSASHI HOMOLOG RBP6"/>
    <property type="match status" value="1"/>
</dbReference>
<name>A0A8J5YJX5_9ROSI</name>
<keyword evidence="1" id="KW-0677">Repeat</keyword>
<dbReference type="PROSITE" id="PS50280">
    <property type="entry name" value="SET"/>
    <property type="match status" value="1"/>
</dbReference>
<dbReference type="EMBL" id="JAHUZN010000008">
    <property type="protein sequence ID" value="KAG8485353.1"/>
    <property type="molecule type" value="Genomic_DNA"/>
</dbReference>
<dbReference type="InterPro" id="IPR044431">
    <property type="entry name" value="SET_RBCMT"/>
</dbReference>
<keyword evidence="2 3" id="KW-0694">RNA-binding</keyword>
<dbReference type="InterPro" id="IPR015353">
    <property type="entry name" value="Rubisco_LSMT_subst-bd"/>
</dbReference>
<dbReference type="FunFam" id="3.30.70.330:FF:000102">
    <property type="entry name" value="Heterogeneous nuclear ribonucleoprotein 1"/>
    <property type="match status" value="1"/>
</dbReference>
<dbReference type="SMART" id="SM00360">
    <property type="entry name" value="RRM"/>
    <property type="match status" value="4"/>
</dbReference>
<protein>
    <submittedName>
        <fullName evidence="6">Uncharacterized protein</fullName>
    </submittedName>
</protein>
<feature type="domain" description="RRM" evidence="4">
    <location>
        <begin position="15"/>
        <end position="91"/>
    </location>
</feature>
<reference evidence="6 7" key="1">
    <citation type="journal article" date="2021" name="bioRxiv">
        <title>The Gossypium anomalum genome as a resource for cotton improvement and evolutionary analysis of hybrid incompatibility.</title>
        <authorList>
            <person name="Grover C.E."/>
            <person name="Yuan D."/>
            <person name="Arick M.A."/>
            <person name="Miller E.R."/>
            <person name="Hu G."/>
            <person name="Peterson D.G."/>
            <person name="Wendel J.F."/>
            <person name="Udall J.A."/>
        </authorList>
    </citation>
    <scope>NUCLEOTIDE SEQUENCE [LARGE SCALE GENOMIC DNA]</scope>
    <source>
        <strain evidence="6">JFW-Udall</strain>
        <tissue evidence="6">Leaf</tissue>
    </source>
</reference>
<dbReference type="CDD" id="cd12330">
    <property type="entry name" value="RRM2_Hrp1p"/>
    <property type="match status" value="1"/>
</dbReference>
<dbReference type="PROSITE" id="PS50102">
    <property type="entry name" value="RRM"/>
    <property type="match status" value="4"/>
</dbReference>
<dbReference type="Pfam" id="PF09273">
    <property type="entry name" value="Rubis-subs-bind"/>
    <property type="match status" value="1"/>
</dbReference>
<dbReference type="GO" id="GO:0003729">
    <property type="term" value="F:mRNA binding"/>
    <property type="evidence" value="ECO:0007669"/>
    <property type="project" value="TreeGrafter"/>
</dbReference>
<dbReference type="CDD" id="cd19179">
    <property type="entry name" value="SET_RBCMT"/>
    <property type="match status" value="1"/>
</dbReference>
<feature type="domain" description="RRM" evidence="4">
    <location>
        <begin position="103"/>
        <end position="181"/>
    </location>
</feature>
<dbReference type="SUPFAM" id="SSF81822">
    <property type="entry name" value="RuBisCo LSMT C-terminal, substrate-binding domain"/>
    <property type="match status" value="1"/>
</dbReference>
<organism evidence="6 7">
    <name type="scientific">Gossypium anomalum</name>
    <dbReference type="NCBI Taxonomy" id="47600"/>
    <lineage>
        <taxon>Eukaryota</taxon>
        <taxon>Viridiplantae</taxon>
        <taxon>Streptophyta</taxon>
        <taxon>Embryophyta</taxon>
        <taxon>Tracheophyta</taxon>
        <taxon>Spermatophyta</taxon>
        <taxon>Magnoliopsida</taxon>
        <taxon>eudicotyledons</taxon>
        <taxon>Gunneridae</taxon>
        <taxon>Pentapetalae</taxon>
        <taxon>rosids</taxon>
        <taxon>malvids</taxon>
        <taxon>Malvales</taxon>
        <taxon>Malvaceae</taxon>
        <taxon>Malvoideae</taxon>
        <taxon>Gossypium</taxon>
    </lineage>
</organism>
<dbReference type="FunFam" id="3.30.70.330:FF:000051">
    <property type="entry name" value="Heterogeneous nuclear ribonucleoprotein 1"/>
    <property type="match status" value="2"/>
</dbReference>